<reference evidence="3 4" key="1">
    <citation type="journal article" date="2016" name="Nat. Commun.">
        <title>Thousands of microbial genomes shed light on interconnected biogeochemical processes in an aquifer system.</title>
        <authorList>
            <person name="Anantharaman K."/>
            <person name="Brown C.T."/>
            <person name="Hug L.A."/>
            <person name="Sharon I."/>
            <person name="Castelle C.J."/>
            <person name="Probst A.J."/>
            <person name="Thomas B.C."/>
            <person name="Singh A."/>
            <person name="Wilkins M.J."/>
            <person name="Karaoz U."/>
            <person name="Brodie E.L."/>
            <person name="Williams K.H."/>
            <person name="Hubbard S.S."/>
            <person name="Banfield J.F."/>
        </authorList>
    </citation>
    <scope>NUCLEOTIDE SEQUENCE [LARGE SCALE GENOMIC DNA]</scope>
</reference>
<dbReference type="PANTHER" id="PTHR44103:SF1">
    <property type="entry name" value="PROPROTEIN CONVERTASE P"/>
    <property type="match status" value="1"/>
</dbReference>
<keyword evidence="1" id="KW-0732">Signal</keyword>
<sequence>MRRITVVILVLVLALSAFGSRRRQNDWTGGPGDTDPDSIWGTTFYTSTSINFYYFEQLWLAFSPNLTPTQEHIGNVNGAYYVKAGYIDMDSYMDVVVSSSDASIFVWFKNLGNGVFDSSPRSIVPNQWAAFNIVDLNDDGFGDIIIGIDNPTPAHLSWLENDGDGNFTEHVVDPSFTEVDLPVAVDFDHDSDLDLFAGAYQSSPLRWYENQGDETFDIHTLVPSGHYGAENIGLTTGDFNADGWTDVAFSCRGNGEVVWWEYLEDWTDPTLAFTEHVIYTGMTEAYTCEAFDMDWDRDPDLVTSSRNGRIDWFENDGAGNFTDHPVTSSYPGCREVYPIDADYDGDIDILGATETGDSLDWWENDGGLNFTQRSWNTSYDGAHGVRTGDITDTKAPIAISTARIEDTVDWWAITEGFRDQGTLDSCILECEYENPDWLYCVWEGYEETGTDIAFYVRGGNDVDALLASSWSGPFHSQFDIGDQIQDGTRYFQYRVELTSDNPEVSSSLYQVDVYYLDGDAAADSLAVEAETHDEGVLVTWTAAGEFSSFDLLRASAADADRRERYVKLNELPLPASSVSRYLDYDVEGGRGYAYLIRAVDDGGLVSEYGPALAVAGKDGEMNRLALEQSHPNPTTGLATIAFNLPADGPAELAVYDLSGRRVTTLVSGELAAGRHEVGFDTTGLTAGVYLYRLTAGDATLTRRMVVSR</sequence>
<dbReference type="Gene3D" id="2.130.10.130">
    <property type="entry name" value="Integrin alpha, N-terminal"/>
    <property type="match status" value="1"/>
</dbReference>
<dbReference type="InterPro" id="IPR013517">
    <property type="entry name" value="FG-GAP"/>
</dbReference>
<dbReference type="Gene3D" id="2.60.40.4070">
    <property type="match status" value="1"/>
</dbReference>
<dbReference type="NCBIfam" id="TIGR04183">
    <property type="entry name" value="Por_Secre_tail"/>
    <property type="match status" value="1"/>
</dbReference>
<dbReference type="SUPFAM" id="SSF69318">
    <property type="entry name" value="Integrin alpha N-terminal domain"/>
    <property type="match status" value="2"/>
</dbReference>
<dbReference type="STRING" id="1817816.A2Y64_06900"/>
<evidence type="ECO:0000259" key="2">
    <source>
        <dbReference type="Pfam" id="PF18962"/>
    </source>
</evidence>
<accession>A0A1F5FJ80</accession>
<dbReference type="PANTHER" id="PTHR44103">
    <property type="entry name" value="PROPROTEIN CONVERTASE P"/>
    <property type="match status" value="1"/>
</dbReference>
<dbReference type="Proteomes" id="UP000177187">
    <property type="component" value="Unassembled WGS sequence"/>
</dbReference>
<comment type="caution">
    <text evidence="3">The sequence shown here is derived from an EMBL/GenBank/DDBJ whole genome shotgun (WGS) entry which is preliminary data.</text>
</comment>
<gene>
    <name evidence="3" type="ORF">A2Y64_06900</name>
</gene>
<dbReference type="InterPro" id="IPR028994">
    <property type="entry name" value="Integrin_alpha_N"/>
</dbReference>
<dbReference type="Pfam" id="PF13517">
    <property type="entry name" value="FG-GAP_3"/>
    <property type="match status" value="2"/>
</dbReference>
<protein>
    <recommendedName>
        <fullName evidence="2">Secretion system C-terminal sorting domain-containing protein</fullName>
    </recommendedName>
</protein>
<evidence type="ECO:0000313" key="3">
    <source>
        <dbReference type="EMBL" id="OGD79667.1"/>
    </source>
</evidence>
<dbReference type="Gene3D" id="2.60.40.10">
    <property type="entry name" value="Immunoglobulins"/>
    <property type="match status" value="1"/>
</dbReference>
<dbReference type="InterPro" id="IPR026444">
    <property type="entry name" value="Secre_tail"/>
</dbReference>
<organism evidence="3 4">
    <name type="scientific">Candidatus Coatesbacteria bacterium RBG_13_66_14</name>
    <dbReference type="NCBI Taxonomy" id="1817816"/>
    <lineage>
        <taxon>Bacteria</taxon>
        <taxon>Candidatus Coatesiibacteriota</taxon>
    </lineage>
</organism>
<name>A0A1F5FJ80_9BACT</name>
<dbReference type="EMBL" id="MFAF01000004">
    <property type="protein sequence ID" value="OGD79667.1"/>
    <property type="molecule type" value="Genomic_DNA"/>
</dbReference>
<evidence type="ECO:0000256" key="1">
    <source>
        <dbReference type="ARBA" id="ARBA00022729"/>
    </source>
</evidence>
<feature type="domain" description="Secretion system C-terminal sorting" evidence="2">
    <location>
        <begin position="631"/>
        <end position="706"/>
    </location>
</feature>
<dbReference type="Pfam" id="PF18962">
    <property type="entry name" value="Por_Secre_tail"/>
    <property type="match status" value="1"/>
</dbReference>
<dbReference type="AlphaFoldDB" id="A0A1F5FJ80"/>
<evidence type="ECO:0000313" key="4">
    <source>
        <dbReference type="Proteomes" id="UP000177187"/>
    </source>
</evidence>
<proteinExistence type="predicted"/>
<dbReference type="InterPro" id="IPR013783">
    <property type="entry name" value="Ig-like_fold"/>
</dbReference>